<dbReference type="PANTHER" id="PTHR30290">
    <property type="entry name" value="PERIPLASMIC BINDING COMPONENT OF ABC TRANSPORTER"/>
    <property type="match status" value="1"/>
</dbReference>
<dbReference type="GO" id="GO:1904680">
    <property type="term" value="F:peptide transmembrane transporter activity"/>
    <property type="evidence" value="ECO:0007669"/>
    <property type="project" value="TreeGrafter"/>
</dbReference>
<evidence type="ECO:0000256" key="2">
    <source>
        <dbReference type="ARBA" id="ARBA00005695"/>
    </source>
</evidence>
<keyword evidence="7" id="KW-1185">Reference proteome</keyword>
<dbReference type="RefSeq" id="WP_090677188.1">
    <property type="nucleotide sequence ID" value="NZ_FNIT01000018.1"/>
</dbReference>
<evidence type="ECO:0000256" key="1">
    <source>
        <dbReference type="ARBA" id="ARBA00004418"/>
    </source>
</evidence>
<dbReference type="EMBL" id="FNIT01000018">
    <property type="protein sequence ID" value="SDO89244.1"/>
    <property type="molecule type" value="Genomic_DNA"/>
</dbReference>
<dbReference type="PANTHER" id="PTHR30290:SF38">
    <property type="entry name" value="D,D-DIPEPTIDE-BINDING PERIPLASMIC PROTEIN DDPA-RELATED"/>
    <property type="match status" value="1"/>
</dbReference>
<dbReference type="GO" id="GO:0015833">
    <property type="term" value="P:peptide transport"/>
    <property type="evidence" value="ECO:0007669"/>
    <property type="project" value="TreeGrafter"/>
</dbReference>
<name>A0A1H0N948_9HYPH</name>
<dbReference type="InterPro" id="IPR030678">
    <property type="entry name" value="Peptide/Ni-bd"/>
</dbReference>
<dbReference type="GO" id="GO:0043190">
    <property type="term" value="C:ATP-binding cassette (ABC) transporter complex"/>
    <property type="evidence" value="ECO:0007669"/>
    <property type="project" value="InterPro"/>
</dbReference>
<dbReference type="InterPro" id="IPR039424">
    <property type="entry name" value="SBP_5"/>
</dbReference>
<dbReference type="SUPFAM" id="SSF53850">
    <property type="entry name" value="Periplasmic binding protein-like II"/>
    <property type="match status" value="1"/>
</dbReference>
<sequence length="503" mass="54793">MRSTGLLVLGALLLCGIAVPSHAQGVLRIGLNEDPDVLDPHRSRSFVGRIVFGSLCDKLVDITPTLEFTPALATTWSWNADSTQLTLELRRDAKFHDGTRVDAAAVKANLDRARTLPDSLRKSEISSVSSVDVVDEFTVRLTLSEPNATILAQLSDRAGMMLSPAAFGENDTLSREPVCSGPYRFESRTQNDRIVLAKFPDHYDAARYRFDQVVFLPIPDTTVRLANLQSGDLDLIERMAPSDAPAVEASGTLKLAVGAGLGYQSLTVNVANGERAKTPLGEDKRIRQALNLALDRDVINEVVGGGIWAPAGQPFPPSSPYHSPRFPAPARDVERAKALLAEAGQERVAFEMLVASSSTGQQVGELIQAMAAEAGFDVTLRPIEFAAMQQEMPAGNFQVSQVGWSGRVDPDGNIHQYVSCEGGLNDMRYCNKEVDRLLNEARRATDPAARLALYDQAQAILQDELPIVYTYYQSYPFAHSARLTGFVPYPDGIIRLRDVALAN</sequence>
<evidence type="ECO:0000313" key="7">
    <source>
        <dbReference type="Proteomes" id="UP000198793"/>
    </source>
</evidence>
<dbReference type="Gene3D" id="3.40.190.10">
    <property type="entry name" value="Periplasmic binding protein-like II"/>
    <property type="match status" value="1"/>
</dbReference>
<dbReference type="InterPro" id="IPR000914">
    <property type="entry name" value="SBP_5_dom"/>
</dbReference>
<proteinExistence type="inferred from homology"/>
<evidence type="ECO:0000256" key="3">
    <source>
        <dbReference type="ARBA" id="ARBA00022729"/>
    </source>
</evidence>
<dbReference type="PIRSF" id="PIRSF002741">
    <property type="entry name" value="MppA"/>
    <property type="match status" value="1"/>
</dbReference>
<gene>
    <name evidence="6" type="ORF">SAMN05192530_11835</name>
</gene>
<dbReference type="CDD" id="cd08511">
    <property type="entry name" value="PBP2_NikA_DppA_OppA_like_5"/>
    <property type="match status" value="1"/>
</dbReference>
<keyword evidence="3 4" id="KW-0732">Signal</keyword>
<feature type="chain" id="PRO_5011478763" evidence="4">
    <location>
        <begin position="24"/>
        <end position="503"/>
    </location>
</feature>
<dbReference type="Proteomes" id="UP000198793">
    <property type="component" value="Unassembled WGS sequence"/>
</dbReference>
<dbReference type="STRING" id="1166073.SAMN05192530_11835"/>
<evidence type="ECO:0000313" key="6">
    <source>
        <dbReference type="EMBL" id="SDO89244.1"/>
    </source>
</evidence>
<evidence type="ECO:0000259" key="5">
    <source>
        <dbReference type="Pfam" id="PF00496"/>
    </source>
</evidence>
<dbReference type="Gene3D" id="3.90.76.10">
    <property type="entry name" value="Dipeptide-binding Protein, Domain 1"/>
    <property type="match status" value="1"/>
</dbReference>
<dbReference type="Gene3D" id="3.10.105.10">
    <property type="entry name" value="Dipeptide-binding Protein, Domain 3"/>
    <property type="match status" value="1"/>
</dbReference>
<organism evidence="6 7">
    <name type="scientific">Aureimonas jatrophae</name>
    <dbReference type="NCBI Taxonomy" id="1166073"/>
    <lineage>
        <taxon>Bacteria</taxon>
        <taxon>Pseudomonadati</taxon>
        <taxon>Pseudomonadota</taxon>
        <taxon>Alphaproteobacteria</taxon>
        <taxon>Hyphomicrobiales</taxon>
        <taxon>Aurantimonadaceae</taxon>
        <taxon>Aureimonas</taxon>
    </lineage>
</organism>
<dbReference type="GO" id="GO:0030288">
    <property type="term" value="C:outer membrane-bounded periplasmic space"/>
    <property type="evidence" value="ECO:0007669"/>
    <property type="project" value="UniProtKB-ARBA"/>
</dbReference>
<accession>A0A1H0N948</accession>
<dbReference type="OrthoDB" id="8144963at2"/>
<comment type="subcellular location">
    <subcellularLocation>
        <location evidence="1">Periplasm</location>
    </subcellularLocation>
</comment>
<reference evidence="6 7" key="1">
    <citation type="submission" date="2016-10" db="EMBL/GenBank/DDBJ databases">
        <authorList>
            <person name="de Groot N.N."/>
        </authorList>
    </citation>
    <scope>NUCLEOTIDE SEQUENCE [LARGE SCALE GENOMIC DNA]</scope>
    <source>
        <strain evidence="7">L7-484,KACC 16230,DSM 25025</strain>
    </source>
</reference>
<feature type="domain" description="Solute-binding protein family 5" evidence="5">
    <location>
        <begin position="67"/>
        <end position="422"/>
    </location>
</feature>
<evidence type="ECO:0000256" key="4">
    <source>
        <dbReference type="SAM" id="SignalP"/>
    </source>
</evidence>
<comment type="similarity">
    <text evidence="2">Belongs to the bacterial solute-binding protein 5 family.</text>
</comment>
<feature type="signal peptide" evidence="4">
    <location>
        <begin position="1"/>
        <end position="23"/>
    </location>
</feature>
<dbReference type="AlphaFoldDB" id="A0A1H0N948"/>
<dbReference type="Pfam" id="PF00496">
    <property type="entry name" value="SBP_bac_5"/>
    <property type="match status" value="1"/>
</dbReference>
<protein>
    <submittedName>
        <fullName evidence="6">Peptide/nickel transport system substrate-binding protein</fullName>
    </submittedName>
</protein>